<evidence type="ECO:0000259" key="13">
    <source>
        <dbReference type="Pfam" id="PF02875"/>
    </source>
</evidence>
<dbReference type="GO" id="GO:0071555">
    <property type="term" value="P:cell wall organization"/>
    <property type="evidence" value="ECO:0007669"/>
    <property type="project" value="UniProtKB-KW"/>
</dbReference>
<comment type="function">
    <text evidence="10 11">Involved in cell wall formation. Catalyzes the final step in the synthesis of UDP-N-acetylmuramoyl-pentapeptide, the precursor of murein.</text>
</comment>
<evidence type="ECO:0000256" key="9">
    <source>
        <dbReference type="ARBA" id="ARBA00023316"/>
    </source>
</evidence>
<evidence type="ECO:0000256" key="10">
    <source>
        <dbReference type="HAMAP-Rule" id="MF_02019"/>
    </source>
</evidence>
<feature type="domain" description="Mur ligase N-terminal catalytic" evidence="12">
    <location>
        <begin position="25"/>
        <end position="99"/>
    </location>
</feature>
<dbReference type="SUPFAM" id="SSF63418">
    <property type="entry name" value="MurE/MurF N-terminal domain"/>
    <property type="match status" value="1"/>
</dbReference>
<evidence type="ECO:0000259" key="14">
    <source>
        <dbReference type="Pfam" id="PF08245"/>
    </source>
</evidence>
<dbReference type="InterPro" id="IPR004101">
    <property type="entry name" value="Mur_ligase_C"/>
</dbReference>
<dbReference type="PANTHER" id="PTHR43024:SF1">
    <property type="entry name" value="UDP-N-ACETYLMURAMOYL-TRIPEPTIDE--D-ALANYL-D-ALANINE LIGASE"/>
    <property type="match status" value="1"/>
</dbReference>
<dbReference type="UniPathway" id="UPA00219"/>
<evidence type="ECO:0000256" key="6">
    <source>
        <dbReference type="ARBA" id="ARBA00022960"/>
    </source>
</evidence>
<keyword evidence="9 10" id="KW-0961">Cell wall biogenesis/degradation</keyword>
<keyword evidence="4 10" id="KW-0547">Nucleotide-binding</keyword>
<feature type="domain" description="Mur ligase C-terminal" evidence="13">
    <location>
        <begin position="320"/>
        <end position="448"/>
    </location>
</feature>
<feature type="binding site" evidence="10">
    <location>
        <begin position="112"/>
        <end position="118"/>
    </location>
    <ligand>
        <name>ATP</name>
        <dbReference type="ChEBI" id="CHEBI:30616"/>
    </ligand>
</feature>
<dbReference type="Pfam" id="PF08245">
    <property type="entry name" value="Mur_ligase_M"/>
    <property type="match status" value="1"/>
</dbReference>
<evidence type="ECO:0000256" key="11">
    <source>
        <dbReference type="RuleBase" id="RU004136"/>
    </source>
</evidence>
<dbReference type="NCBIfam" id="TIGR01143">
    <property type="entry name" value="murF"/>
    <property type="match status" value="1"/>
</dbReference>
<proteinExistence type="inferred from homology"/>
<dbReference type="InterPro" id="IPR000713">
    <property type="entry name" value="Mur_ligase_N"/>
</dbReference>
<evidence type="ECO:0000256" key="4">
    <source>
        <dbReference type="ARBA" id="ARBA00022741"/>
    </source>
</evidence>
<gene>
    <name evidence="10 15" type="primary">murF</name>
    <name evidence="15" type="ORF">ENR59_00060</name>
</gene>
<organism evidence="15">
    <name type="scientific">Fundidesulfovibrio putealis</name>
    <dbReference type="NCBI Taxonomy" id="270496"/>
    <lineage>
        <taxon>Bacteria</taxon>
        <taxon>Pseudomonadati</taxon>
        <taxon>Thermodesulfobacteriota</taxon>
        <taxon>Desulfovibrionia</taxon>
        <taxon>Desulfovibrionales</taxon>
        <taxon>Desulfovibrionaceae</taxon>
        <taxon>Fundidesulfovibrio</taxon>
    </lineage>
</organism>
<keyword evidence="7 10" id="KW-0573">Peptidoglycan synthesis</keyword>
<dbReference type="EMBL" id="DSRP01000005">
    <property type="protein sequence ID" value="HGG91329.1"/>
    <property type="molecule type" value="Genomic_DNA"/>
</dbReference>
<dbReference type="GO" id="GO:0009252">
    <property type="term" value="P:peptidoglycan biosynthetic process"/>
    <property type="evidence" value="ECO:0007669"/>
    <property type="project" value="UniProtKB-UniRule"/>
</dbReference>
<keyword evidence="2 10" id="KW-0436">Ligase</keyword>
<dbReference type="EC" id="6.3.2.10" evidence="10 11"/>
<dbReference type="GO" id="GO:0051301">
    <property type="term" value="P:cell division"/>
    <property type="evidence" value="ECO:0007669"/>
    <property type="project" value="UniProtKB-KW"/>
</dbReference>
<comment type="similarity">
    <text evidence="10">Belongs to the MurCDEF family. MurF subfamily.</text>
</comment>
<keyword evidence="5 10" id="KW-0067">ATP-binding</keyword>
<dbReference type="Gene3D" id="3.40.1390.10">
    <property type="entry name" value="MurE/MurF, N-terminal domain"/>
    <property type="match status" value="1"/>
</dbReference>
<comment type="subcellular location">
    <subcellularLocation>
        <location evidence="10 11">Cytoplasm</location>
    </subcellularLocation>
</comment>
<dbReference type="InterPro" id="IPR013221">
    <property type="entry name" value="Mur_ligase_cen"/>
</dbReference>
<keyword evidence="3 10" id="KW-0132">Cell division</keyword>
<dbReference type="Gene3D" id="3.40.1190.10">
    <property type="entry name" value="Mur-like, catalytic domain"/>
    <property type="match status" value="1"/>
</dbReference>
<sequence>MRLTLAEVMAAAQAAGDVGPWLGLEIASVVIDSRKAGPGALFCCLPGERADGHDFAPQAVERGASAVLASRPVPALAGNVPVLLVPDVTRALGLLARHWRRRVNPVVAALSGSAGKTTAKEMLAAIGQEMGSCIKNPGNFNNQLGLPLSMLAAEASDRLWVLELGISRPGDMEELAAICEPDLAVVHNIGPAHLEGLGNLDGVGRAKAALFGFLRPGGAALANKDYPELWRAAQALRPDVLAMSTRDPDAPYFCAYTGCNPDGMGLYRLFLDGDALDVELPCQGAHLAENVLAAGAAASLLGASREQIALGLSRAALPGGRFAVRRVGGSTVIDDTYNANPLSMRAAIDSARAMAGEKPLVLVLGAMGELGPGALAAHEELGECIAAGGCRLVVFRDSQGGEAQAVERGLRQGGYGGEFRAVPTPEDFARAARAGEIPDGAVLFKGSRSQRMEEFLERYLESKREGGQ</sequence>
<dbReference type="HAMAP" id="MF_02019">
    <property type="entry name" value="MurF"/>
    <property type="match status" value="1"/>
</dbReference>
<keyword evidence="6 10" id="KW-0133">Cell shape</keyword>
<dbReference type="SUPFAM" id="SSF53244">
    <property type="entry name" value="MurD-like peptide ligases, peptide-binding domain"/>
    <property type="match status" value="1"/>
</dbReference>
<dbReference type="InterPro" id="IPR035911">
    <property type="entry name" value="MurE/MurF_N"/>
</dbReference>
<name>A0A7C4AA12_9BACT</name>
<evidence type="ECO:0000313" key="15">
    <source>
        <dbReference type="EMBL" id="HGG91329.1"/>
    </source>
</evidence>
<protein>
    <recommendedName>
        <fullName evidence="10 11">UDP-N-acetylmuramoyl-tripeptide--D-alanyl-D-alanine ligase</fullName>
        <ecNumber evidence="10 11">6.3.2.10</ecNumber>
    </recommendedName>
    <alternativeName>
        <fullName evidence="10">D-alanyl-D-alanine-adding enzyme</fullName>
    </alternativeName>
</protein>
<evidence type="ECO:0000256" key="5">
    <source>
        <dbReference type="ARBA" id="ARBA00022840"/>
    </source>
</evidence>
<comment type="caution">
    <text evidence="15">The sequence shown here is derived from an EMBL/GenBank/DDBJ whole genome shotgun (WGS) entry which is preliminary data.</text>
</comment>
<dbReference type="GO" id="GO:0047480">
    <property type="term" value="F:UDP-N-acetylmuramoyl-tripeptide-D-alanyl-D-alanine ligase activity"/>
    <property type="evidence" value="ECO:0007669"/>
    <property type="project" value="UniProtKB-UniRule"/>
</dbReference>
<dbReference type="InterPro" id="IPR036565">
    <property type="entry name" value="Mur-like_cat_sf"/>
</dbReference>
<dbReference type="Pfam" id="PF01225">
    <property type="entry name" value="Mur_ligase"/>
    <property type="match status" value="1"/>
</dbReference>
<keyword evidence="1 10" id="KW-0963">Cytoplasm</keyword>
<feature type="domain" description="Mur ligase central" evidence="14">
    <location>
        <begin position="111"/>
        <end position="298"/>
    </location>
</feature>
<dbReference type="GO" id="GO:0008360">
    <property type="term" value="P:regulation of cell shape"/>
    <property type="evidence" value="ECO:0007669"/>
    <property type="project" value="UniProtKB-KW"/>
</dbReference>
<dbReference type="PANTHER" id="PTHR43024">
    <property type="entry name" value="UDP-N-ACETYLMURAMOYL-TRIPEPTIDE--D-ALANYL-D-ALANINE LIGASE"/>
    <property type="match status" value="1"/>
</dbReference>
<dbReference type="SUPFAM" id="SSF53623">
    <property type="entry name" value="MurD-like peptide ligases, catalytic domain"/>
    <property type="match status" value="1"/>
</dbReference>
<evidence type="ECO:0000256" key="8">
    <source>
        <dbReference type="ARBA" id="ARBA00023306"/>
    </source>
</evidence>
<dbReference type="GO" id="GO:0005737">
    <property type="term" value="C:cytoplasm"/>
    <property type="evidence" value="ECO:0007669"/>
    <property type="project" value="UniProtKB-SubCell"/>
</dbReference>
<dbReference type="InterPro" id="IPR005863">
    <property type="entry name" value="UDP-N-AcMur_synth"/>
</dbReference>
<keyword evidence="8 10" id="KW-0131">Cell cycle</keyword>
<accession>A0A7C4AA12</accession>
<evidence type="ECO:0000256" key="7">
    <source>
        <dbReference type="ARBA" id="ARBA00022984"/>
    </source>
</evidence>
<reference evidence="15" key="1">
    <citation type="journal article" date="2020" name="mSystems">
        <title>Genome- and Community-Level Interaction Insights into Carbon Utilization and Element Cycling Functions of Hydrothermarchaeota in Hydrothermal Sediment.</title>
        <authorList>
            <person name="Zhou Z."/>
            <person name="Liu Y."/>
            <person name="Xu W."/>
            <person name="Pan J."/>
            <person name="Luo Z.H."/>
            <person name="Li M."/>
        </authorList>
    </citation>
    <scope>NUCLEOTIDE SEQUENCE [LARGE SCALE GENOMIC DNA]</scope>
    <source>
        <strain evidence="15">SpSt-413</strain>
    </source>
</reference>
<evidence type="ECO:0000259" key="12">
    <source>
        <dbReference type="Pfam" id="PF01225"/>
    </source>
</evidence>
<dbReference type="Gene3D" id="3.90.190.20">
    <property type="entry name" value="Mur ligase, C-terminal domain"/>
    <property type="match status" value="1"/>
</dbReference>
<dbReference type="InterPro" id="IPR036615">
    <property type="entry name" value="Mur_ligase_C_dom_sf"/>
</dbReference>
<dbReference type="Pfam" id="PF02875">
    <property type="entry name" value="Mur_ligase_C"/>
    <property type="match status" value="1"/>
</dbReference>
<evidence type="ECO:0000256" key="2">
    <source>
        <dbReference type="ARBA" id="ARBA00022598"/>
    </source>
</evidence>
<comment type="pathway">
    <text evidence="10 11">Cell wall biogenesis; peptidoglycan biosynthesis.</text>
</comment>
<evidence type="ECO:0000256" key="1">
    <source>
        <dbReference type="ARBA" id="ARBA00022490"/>
    </source>
</evidence>
<dbReference type="GO" id="GO:0005524">
    <property type="term" value="F:ATP binding"/>
    <property type="evidence" value="ECO:0007669"/>
    <property type="project" value="UniProtKB-UniRule"/>
</dbReference>
<comment type="catalytic activity">
    <reaction evidence="10 11">
        <text>D-alanyl-D-alanine + UDP-N-acetyl-alpha-D-muramoyl-L-alanyl-gamma-D-glutamyl-meso-2,6-diaminopimelate + ATP = UDP-N-acetyl-alpha-D-muramoyl-L-alanyl-gamma-D-glutamyl-meso-2,6-diaminopimeloyl-D-alanyl-D-alanine + ADP + phosphate + H(+)</text>
        <dbReference type="Rhea" id="RHEA:28374"/>
        <dbReference type="ChEBI" id="CHEBI:15378"/>
        <dbReference type="ChEBI" id="CHEBI:30616"/>
        <dbReference type="ChEBI" id="CHEBI:43474"/>
        <dbReference type="ChEBI" id="CHEBI:57822"/>
        <dbReference type="ChEBI" id="CHEBI:61386"/>
        <dbReference type="ChEBI" id="CHEBI:83905"/>
        <dbReference type="ChEBI" id="CHEBI:456216"/>
        <dbReference type="EC" id="6.3.2.10"/>
    </reaction>
</comment>
<dbReference type="InterPro" id="IPR051046">
    <property type="entry name" value="MurCDEF_CellWall_CoF430Synth"/>
</dbReference>
<evidence type="ECO:0000256" key="3">
    <source>
        <dbReference type="ARBA" id="ARBA00022618"/>
    </source>
</evidence>
<dbReference type="AlphaFoldDB" id="A0A7C4AA12"/>